<reference evidence="7" key="1">
    <citation type="submission" date="2016-11" db="EMBL/GenBank/DDBJ databases">
        <authorList>
            <person name="Varghese N."/>
            <person name="Submissions S."/>
        </authorList>
    </citation>
    <scope>NUCLEOTIDE SEQUENCE [LARGE SCALE GENOMIC DNA]</scope>
    <source>
        <strain evidence="7">DSM 16219</strain>
    </source>
</reference>
<keyword evidence="2" id="KW-0808">Transferase</keyword>
<dbReference type="InterPro" id="IPR026590">
    <property type="entry name" value="Ssirtuin_cat_dom"/>
</dbReference>
<evidence type="ECO:0000256" key="2">
    <source>
        <dbReference type="ARBA" id="ARBA00022679"/>
    </source>
</evidence>
<feature type="active site" description="Proton acceptor" evidence="4">
    <location>
        <position position="120"/>
    </location>
</feature>
<feature type="binding site" evidence="4">
    <location>
        <position position="128"/>
    </location>
    <ligand>
        <name>Zn(2+)</name>
        <dbReference type="ChEBI" id="CHEBI:29105"/>
    </ligand>
</feature>
<keyword evidence="4" id="KW-0479">Metal-binding</keyword>
<dbReference type="OrthoDB" id="9800582at2"/>
<dbReference type="Pfam" id="PF02146">
    <property type="entry name" value="SIR2"/>
    <property type="match status" value="1"/>
</dbReference>
<evidence type="ECO:0000259" key="5">
    <source>
        <dbReference type="PROSITE" id="PS50305"/>
    </source>
</evidence>
<organism evidence="6 7">
    <name type="scientific">Desulfatibacillum alkenivorans DSM 16219</name>
    <dbReference type="NCBI Taxonomy" id="1121393"/>
    <lineage>
        <taxon>Bacteria</taxon>
        <taxon>Pseudomonadati</taxon>
        <taxon>Thermodesulfobacteriota</taxon>
        <taxon>Desulfobacteria</taxon>
        <taxon>Desulfobacterales</taxon>
        <taxon>Desulfatibacillaceae</taxon>
        <taxon>Desulfatibacillum</taxon>
    </lineage>
</organism>
<evidence type="ECO:0000256" key="4">
    <source>
        <dbReference type="PROSITE-ProRule" id="PRU00236"/>
    </source>
</evidence>
<sequence length="246" mass="26544">MEALIKRAAEDIKNARLVVALTGAGVSVESGIPPFRGKGGLWEKFDPMEIAHIDSFLANPERVWRILVAEMKGVIDKAKPNKLHKGLARLEETGNLAAIITQNVDGLHQAAGSRDVIEFHGTFAEQRCMDCEAKIPTSQVSLEVIPPRCSCGGMLRPDCVFFGEMIPSDALWRSKELAEQCDVMMVVGTSAIVEPAASMARIAKLGGATVIEMNMERTTLTGRVADYSLFGGAGKLMTGILEEMGI</sequence>
<dbReference type="Gene3D" id="3.40.50.1220">
    <property type="entry name" value="TPP-binding domain"/>
    <property type="match status" value="1"/>
</dbReference>
<accession>A0A1M7ASQ0</accession>
<dbReference type="PANTHER" id="PTHR11085">
    <property type="entry name" value="NAD-DEPENDENT PROTEIN DEACYLASE SIRTUIN-5, MITOCHONDRIAL-RELATED"/>
    <property type="match status" value="1"/>
</dbReference>
<keyword evidence="3" id="KW-0520">NAD</keyword>
<dbReference type="InterPro" id="IPR026591">
    <property type="entry name" value="Sirtuin_cat_small_dom_sf"/>
</dbReference>
<name>A0A1M7ASQ0_9BACT</name>
<dbReference type="EMBL" id="FQZU01000073">
    <property type="protein sequence ID" value="SHL45792.1"/>
    <property type="molecule type" value="Genomic_DNA"/>
</dbReference>
<keyword evidence="4" id="KW-0862">Zinc</keyword>
<dbReference type="InterPro" id="IPR003000">
    <property type="entry name" value="Sirtuin"/>
</dbReference>
<proteinExistence type="predicted"/>
<dbReference type="Gene3D" id="3.30.1600.10">
    <property type="entry name" value="SIR2/SIRT2 'Small Domain"/>
    <property type="match status" value="1"/>
</dbReference>
<dbReference type="GO" id="GO:0046872">
    <property type="term" value="F:metal ion binding"/>
    <property type="evidence" value="ECO:0007669"/>
    <property type="project" value="UniProtKB-KW"/>
</dbReference>
<dbReference type="STRING" id="1121393.SAMN02745216_05221"/>
<evidence type="ECO:0000256" key="3">
    <source>
        <dbReference type="ARBA" id="ARBA00023027"/>
    </source>
</evidence>
<evidence type="ECO:0000313" key="6">
    <source>
        <dbReference type="EMBL" id="SHL45792.1"/>
    </source>
</evidence>
<dbReference type="EC" id="2.3.1.286" evidence="1"/>
<gene>
    <name evidence="6" type="ORF">SAMN02745216_05221</name>
</gene>
<dbReference type="RefSeq" id="WP_073479170.1">
    <property type="nucleotide sequence ID" value="NZ_FQZU01000073.1"/>
</dbReference>
<keyword evidence="7" id="KW-1185">Reference proteome</keyword>
<dbReference type="SUPFAM" id="SSF52467">
    <property type="entry name" value="DHS-like NAD/FAD-binding domain"/>
    <property type="match status" value="1"/>
</dbReference>
<feature type="domain" description="Deacetylase sirtuin-type" evidence="5">
    <location>
        <begin position="1"/>
        <end position="246"/>
    </location>
</feature>
<feature type="binding site" evidence="4">
    <location>
        <position position="151"/>
    </location>
    <ligand>
        <name>Zn(2+)</name>
        <dbReference type="ChEBI" id="CHEBI:29105"/>
    </ligand>
</feature>
<feature type="binding site" evidence="4">
    <location>
        <position position="131"/>
    </location>
    <ligand>
        <name>Zn(2+)</name>
        <dbReference type="ChEBI" id="CHEBI:29105"/>
    </ligand>
</feature>
<dbReference type="InterPro" id="IPR029035">
    <property type="entry name" value="DHS-like_NAD/FAD-binding_dom"/>
</dbReference>
<dbReference type="GO" id="GO:0017136">
    <property type="term" value="F:histone deacetylase activity, NAD-dependent"/>
    <property type="evidence" value="ECO:0007669"/>
    <property type="project" value="TreeGrafter"/>
</dbReference>
<protein>
    <recommendedName>
        <fullName evidence="1">protein acetyllysine N-acetyltransferase</fullName>
        <ecNumber evidence="1">2.3.1.286</ecNumber>
    </recommendedName>
</protein>
<dbReference type="GO" id="GO:0070403">
    <property type="term" value="F:NAD+ binding"/>
    <property type="evidence" value="ECO:0007669"/>
    <property type="project" value="InterPro"/>
</dbReference>
<dbReference type="NCBIfam" id="NF001753">
    <property type="entry name" value="PRK00481.1-3"/>
    <property type="match status" value="1"/>
</dbReference>
<evidence type="ECO:0000256" key="1">
    <source>
        <dbReference type="ARBA" id="ARBA00012928"/>
    </source>
</evidence>
<dbReference type="InterPro" id="IPR050134">
    <property type="entry name" value="NAD-dep_sirtuin_deacylases"/>
</dbReference>
<dbReference type="PROSITE" id="PS50305">
    <property type="entry name" value="SIRTUIN"/>
    <property type="match status" value="1"/>
</dbReference>
<feature type="binding site" evidence="4">
    <location>
        <position position="149"/>
    </location>
    <ligand>
        <name>Zn(2+)</name>
        <dbReference type="ChEBI" id="CHEBI:29105"/>
    </ligand>
</feature>
<dbReference type="PANTHER" id="PTHR11085:SF10">
    <property type="entry name" value="NAD-DEPENDENT PROTEIN DEACYLASE SIRTUIN-5, MITOCHONDRIAL-RELATED"/>
    <property type="match status" value="1"/>
</dbReference>
<evidence type="ECO:0000313" key="7">
    <source>
        <dbReference type="Proteomes" id="UP000183994"/>
    </source>
</evidence>
<dbReference type="Proteomes" id="UP000183994">
    <property type="component" value="Unassembled WGS sequence"/>
</dbReference>
<dbReference type="AlphaFoldDB" id="A0A1M7ASQ0"/>